<name>A0A3P7LHW9_STRVU</name>
<evidence type="ECO:0000256" key="3">
    <source>
        <dbReference type="ARBA" id="ARBA00022676"/>
    </source>
</evidence>
<dbReference type="EMBL" id="UYYB01103198">
    <property type="protein sequence ID" value="VDM78872.1"/>
    <property type="molecule type" value="Genomic_DNA"/>
</dbReference>
<dbReference type="OrthoDB" id="5835829at2759"/>
<dbReference type="EC" id="2.4.1.17" evidence="2"/>
<accession>A0A3P7LHW9</accession>
<comment type="similarity">
    <text evidence="1">Belongs to the UDP-glycosyltransferase family.</text>
</comment>
<dbReference type="AlphaFoldDB" id="A0A3P7LHW9"/>
<organism evidence="6 7">
    <name type="scientific">Strongylus vulgaris</name>
    <name type="common">Blood worm</name>
    <dbReference type="NCBI Taxonomy" id="40348"/>
    <lineage>
        <taxon>Eukaryota</taxon>
        <taxon>Metazoa</taxon>
        <taxon>Ecdysozoa</taxon>
        <taxon>Nematoda</taxon>
        <taxon>Chromadorea</taxon>
        <taxon>Rhabditida</taxon>
        <taxon>Rhabditina</taxon>
        <taxon>Rhabditomorpha</taxon>
        <taxon>Strongyloidea</taxon>
        <taxon>Strongylidae</taxon>
        <taxon>Strongylus</taxon>
    </lineage>
</organism>
<feature type="chain" id="PRO_5018326659" description="glucuronosyltransferase" evidence="5">
    <location>
        <begin position="17"/>
        <end position="168"/>
    </location>
</feature>
<protein>
    <recommendedName>
        <fullName evidence="2">glucuronosyltransferase</fullName>
        <ecNumber evidence="2">2.4.1.17</ecNumber>
    </recommendedName>
</protein>
<feature type="signal peptide" evidence="5">
    <location>
        <begin position="1"/>
        <end position="16"/>
    </location>
</feature>
<evidence type="ECO:0000256" key="2">
    <source>
        <dbReference type="ARBA" id="ARBA00012544"/>
    </source>
</evidence>
<evidence type="ECO:0000313" key="6">
    <source>
        <dbReference type="EMBL" id="VDM78872.1"/>
    </source>
</evidence>
<reference evidence="6 7" key="1">
    <citation type="submission" date="2018-11" db="EMBL/GenBank/DDBJ databases">
        <authorList>
            <consortium name="Pathogen Informatics"/>
        </authorList>
    </citation>
    <scope>NUCLEOTIDE SEQUENCE [LARGE SCALE GENOMIC DNA]</scope>
</reference>
<evidence type="ECO:0000256" key="1">
    <source>
        <dbReference type="ARBA" id="ARBA00009995"/>
    </source>
</evidence>
<keyword evidence="4" id="KW-0808">Transferase</keyword>
<evidence type="ECO:0000256" key="4">
    <source>
        <dbReference type="ARBA" id="ARBA00022679"/>
    </source>
</evidence>
<evidence type="ECO:0000313" key="7">
    <source>
        <dbReference type="Proteomes" id="UP000270094"/>
    </source>
</evidence>
<dbReference type="Proteomes" id="UP000270094">
    <property type="component" value="Unassembled WGS sequence"/>
</dbReference>
<gene>
    <name evidence="6" type="ORF">SVUK_LOCUS13870</name>
</gene>
<keyword evidence="3" id="KW-0328">Glycosyltransferase</keyword>
<dbReference type="GO" id="GO:0015020">
    <property type="term" value="F:glucuronosyltransferase activity"/>
    <property type="evidence" value="ECO:0007669"/>
    <property type="project" value="UniProtKB-EC"/>
</dbReference>
<sequence length="168" mass="19318">MMQQLLFLLLLAAVKAGKILVYSPSISHSHLISNGRIADTLVKAGHDVVMFIPEYVKATSNFDGAKLAKIVRMNDISPKYEEDMDFWGDRLMTQPNLGFAERIFCEYSNQHMCEKLMARREELEFLKNYGFDAAFAEQIDFCGIGVIRQGILEFRISYGSRLHRLWML</sequence>
<dbReference type="PANTHER" id="PTHR48043">
    <property type="entry name" value="EG:EG0003.4 PROTEIN-RELATED"/>
    <property type="match status" value="1"/>
</dbReference>
<keyword evidence="5" id="KW-0732">Signal</keyword>
<dbReference type="SUPFAM" id="SSF53756">
    <property type="entry name" value="UDP-Glycosyltransferase/glycogen phosphorylase"/>
    <property type="match status" value="1"/>
</dbReference>
<keyword evidence="7" id="KW-1185">Reference proteome</keyword>
<proteinExistence type="inferred from homology"/>
<dbReference type="PANTHER" id="PTHR48043:SF143">
    <property type="entry name" value="UDP-GLUCURONOSYLTRANSFERASE"/>
    <property type="match status" value="1"/>
</dbReference>
<dbReference type="InterPro" id="IPR050271">
    <property type="entry name" value="UDP-glycosyltransferase"/>
</dbReference>
<evidence type="ECO:0000256" key="5">
    <source>
        <dbReference type="SAM" id="SignalP"/>
    </source>
</evidence>